<name>A0ACC2S7Q1_9FUNG</name>
<gene>
    <name evidence="1" type="ORF">DSO57_1013578</name>
</gene>
<proteinExistence type="predicted"/>
<dbReference type="Proteomes" id="UP001165960">
    <property type="component" value="Unassembled WGS sequence"/>
</dbReference>
<reference evidence="1" key="1">
    <citation type="submission" date="2022-04" db="EMBL/GenBank/DDBJ databases">
        <title>Genome of the entomopathogenic fungus Entomophthora muscae.</title>
        <authorList>
            <person name="Elya C."/>
            <person name="Lovett B.R."/>
            <person name="Lee E."/>
            <person name="Macias A.M."/>
            <person name="Hajek A.E."/>
            <person name="De Bivort B.L."/>
            <person name="Kasson M.T."/>
            <person name="De Fine Licht H.H."/>
            <person name="Stajich J.E."/>
        </authorList>
    </citation>
    <scope>NUCLEOTIDE SEQUENCE</scope>
    <source>
        <strain evidence="1">Berkeley</strain>
    </source>
</reference>
<comment type="caution">
    <text evidence="1">The sequence shown here is derived from an EMBL/GenBank/DDBJ whole genome shotgun (WGS) entry which is preliminary data.</text>
</comment>
<keyword evidence="2" id="KW-1185">Reference proteome</keyword>
<sequence>MFPFGSNLGRFMGLNLGAFSSAFWCLGGGGVSFQAHTKKFCRDDPKEDSERLGQGVSSGVGVTTNTGGKLCLPKENEMASSS</sequence>
<evidence type="ECO:0000313" key="1">
    <source>
        <dbReference type="EMBL" id="KAJ9058319.1"/>
    </source>
</evidence>
<organism evidence="1 2">
    <name type="scientific">Entomophthora muscae</name>
    <dbReference type="NCBI Taxonomy" id="34485"/>
    <lineage>
        <taxon>Eukaryota</taxon>
        <taxon>Fungi</taxon>
        <taxon>Fungi incertae sedis</taxon>
        <taxon>Zoopagomycota</taxon>
        <taxon>Entomophthoromycotina</taxon>
        <taxon>Entomophthoromycetes</taxon>
        <taxon>Entomophthorales</taxon>
        <taxon>Entomophthoraceae</taxon>
        <taxon>Entomophthora</taxon>
    </lineage>
</organism>
<protein>
    <submittedName>
        <fullName evidence="1">Uncharacterized protein</fullName>
    </submittedName>
</protein>
<dbReference type="EMBL" id="QTSX02005730">
    <property type="protein sequence ID" value="KAJ9058319.1"/>
    <property type="molecule type" value="Genomic_DNA"/>
</dbReference>
<accession>A0ACC2S7Q1</accession>
<evidence type="ECO:0000313" key="2">
    <source>
        <dbReference type="Proteomes" id="UP001165960"/>
    </source>
</evidence>